<name>A0ABR1KFN1_9PEZI</name>
<feature type="compositionally biased region" description="Basic residues" evidence="1">
    <location>
        <begin position="277"/>
        <end position="292"/>
    </location>
</feature>
<gene>
    <name evidence="4" type="ORF">IWZ03DRAFT_242887</name>
</gene>
<reference evidence="4 5" key="1">
    <citation type="submission" date="2024-04" db="EMBL/GenBank/DDBJ databases">
        <title>Phyllosticta paracitricarpa is synonymous to the EU quarantine fungus P. citricarpa based on phylogenomic analyses.</title>
        <authorList>
            <consortium name="Lawrence Berkeley National Laboratory"/>
            <person name="Van Ingen-Buijs V.A."/>
            <person name="Van Westerhoven A.C."/>
            <person name="Haridas S."/>
            <person name="Skiadas P."/>
            <person name="Martin F."/>
            <person name="Groenewald J.Z."/>
            <person name="Crous P.W."/>
            <person name="Seidl M.F."/>
        </authorList>
    </citation>
    <scope>NUCLEOTIDE SEQUENCE [LARGE SCALE GENOMIC DNA]</scope>
    <source>
        <strain evidence="4 5">CBS 123371</strain>
    </source>
</reference>
<evidence type="ECO:0000256" key="1">
    <source>
        <dbReference type="SAM" id="MobiDB-lite"/>
    </source>
</evidence>
<dbReference type="Pfam" id="PF05347">
    <property type="entry name" value="Complex1_LYR"/>
    <property type="match status" value="1"/>
</dbReference>
<evidence type="ECO:0000313" key="4">
    <source>
        <dbReference type="EMBL" id="KAK7513848.1"/>
    </source>
</evidence>
<protein>
    <recommendedName>
        <fullName evidence="3">Complex 1 LYR protein domain-containing protein</fullName>
    </recommendedName>
</protein>
<dbReference type="Proteomes" id="UP001363622">
    <property type="component" value="Unassembled WGS sequence"/>
</dbReference>
<feature type="chain" id="PRO_5045751377" description="Complex 1 LYR protein domain-containing protein" evidence="2">
    <location>
        <begin position="36"/>
        <end position="300"/>
    </location>
</feature>
<evidence type="ECO:0000259" key="3">
    <source>
        <dbReference type="Pfam" id="PF05347"/>
    </source>
</evidence>
<dbReference type="InterPro" id="IPR008011">
    <property type="entry name" value="Complex1_LYR_dom"/>
</dbReference>
<feature type="signal peptide" evidence="2">
    <location>
        <begin position="1"/>
        <end position="35"/>
    </location>
</feature>
<keyword evidence="5" id="KW-1185">Reference proteome</keyword>
<proteinExistence type="predicted"/>
<accession>A0ABR1KFN1</accession>
<keyword evidence="2" id="KW-0732">Signal</keyword>
<evidence type="ECO:0000256" key="2">
    <source>
        <dbReference type="SAM" id="SignalP"/>
    </source>
</evidence>
<organism evidence="4 5">
    <name type="scientific">Phyllosticta citriasiana</name>
    <dbReference type="NCBI Taxonomy" id="595635"/>
    <lineage>
        <taxon>Eukaryota</taxon>
        <taxon>Fungi</taxon>
        <taxon>Dikarya</taxon>
        <taxon>Ascomycota</taxon>
        <taxon>Pezizomycotina</taxon>
        <taxon>Dothideomycetes</taxon>
        <taxon>Dothideomycetes incertae sedis</taxon>
        <taxon>Botryosphaeriales</taxon>
        <taxon>Phyllostictaceae</taxon>
        <taxon>Phyllosticta</taxon>
    </lineage>
</organism>
<feature type="domain" description="Complex 1 LYR protein" evidence="3">
    <location>
        <begin position="17"/>
        <end position="74"/>
    </location>
</feature>
<feature type="region of interest" description="Disordered" evidence="1">
    <location>
        <begin position="271"/>
        <end position="300"/>
    </location>
</feature>
<comment type="caution">
    <text evidence="4">The sequence shown here is derived from an EMBL/GenBank/DDBJ whole genome shotgun (WGS) entry which is preliminary data.</text>
</comment>
<evidence type="ECO:0000313" key="5">
    <source>
        <dbReference type="Proteomes" id="UP001363622"/>
    </source>
</evidence>
<feature type="region of interest" description="Disordered" evidence="1">
    <location>
        <begin position="96"/>
        <end position="122"/>
    </location>
</feature>
<dbReference type="EMBL" id="JBBPHU010000009">
    <property type="protein sequence ID" value="KAK7513848.1"/>
    <property type="molecule type" value="Genomic_DNA"/>
</dbReference>
<sequence length="300" mass="34560">MPPFLVPRNTSTHRVAAIALYRALLASCASVPVVAEERETLRNVVRNKFRRNQLVHSSRLLSMAFCTGYDTLDMFDRAVKGDTASIEHISELLDQTAPYLKRPPRPPRFPKKPEGRPPAACPPPEQQLLATRPFMSVSGKRKVPKLRVNNGIPFLMYSKPQPQNLGRILRFNAERAQKRQNWHTAIEHDMMPQAKHEDFWDNLLEASLGIGDCDNPDEGAEDNMNIEWTREVDNFREILLADWKQQKMSKIRTGRIMQGIVDREEVLAKKEEEERKSFKKKLKQNLKAKRNAKPIDEDQS</sequence>